<evidence type="ECO:0000256" key="1">
    <source>
        <dbReference type="ARBA" id="ARBA00022737"/>
    </source>
</evidence>
<feature type="compositionally biased region" description="Pro residues" evidence="2">
    <location>
        <begin position="487"/>
        <end position="511"/>
    </location>
</feature>
<evidence type="ECO:0000259" key="3">
    <source>
        <dbReference type="Pfam" id="PF25390"/>
    </source>
</evidence>
<dbReference type="Pfam" id="PF25390">
    <property type="entry name" value="WD40_RLD"/>
    <property type="match status" value="1"/>
</dbReference>
<evidence type="ECO:0000256" key="2">
    <source>
        <dbReference type="SAM" id="MobiDB-lite"/>
    </source>
</evidence>
<dbReference type="PANTHER" id="PTHR22872:SF2">
    <property type="entry name" value="INHIBITOR OF BRUTON TYROSINE KINASE"/>
    <property type="match status" value="1"/>
</dbReference>
<dbReference type="InterPro" id="IPR042229">
    <property type="entry name" value="Listeria/Bacterioides_rpt_sf"/>
</dbReference>
<protein>
    <recommendedName>
        <fullName evidence="3">RCC1-like domain-containing protein</fullName>
    </recommendedName>
</protein>
<dbReference type="EMBL" id="PDCH01000028">
    <property type="protein sequence ID" value="RBP98742.1"/>
    <property type="molecule type" value="Genomic_DNA"/>
</dbReference>
<dbReference type="InterPro" id="IPR051625">
    <property type="entry name" value="Signaling_Regulatory_Domain"/>
</dbReference>
<name>A0A366KBX4_9BIFI</name>
<dbReference type="InterPro" id="IPR058923">
    <property type="entry name" value="RCC1-like_dom"/>
</dbReference>
<dbReference type="Proteomes" id="UP000252345">
    <property type="component" value="Unassembled WGS sequence"/>
</dbReference>
<dbReference type="Gene3D" id="2.60.40.4270">
    <property type="entry name" value="Listeria-Bacteroides repeat domain"/>
    <property type="match status" value="1"/>
</dbReference>
<evidence type="ECO:0000313" key="4">
    <source>
        <dbReference type="EMBL" id="RBP98742.1"/>
    </source>
</evidence>
<accession>A0A366KBX4</accession>
<dbReference type="Gene3D" id="2.130.10.30">
    <property type="entry name" value="Regulator of chromosome condensation 1/beta-lactamase-inhibitor protein II"/>
    <property type="match status" value="2"/>
</dbReference>
<dbReference type="PROSITE" id="PS50012">
    <property type="entry name" value="RCC1_3"/>
    <property type="match status" value="6"/>
</dbReference>
<organism evidence="4 5">
    <name type="scientific">Bifidobacterium xylocopae</name>
    <dbReference type="NCBI Taxonomy" id="2493119"/>
    <lineage>
        <taxon>Bacteria</taxon>
        <taxon>Bacillati</taxon>
        <taxon>Actinomycetota</taxon>
        <taxon>Actinomycetes</taxon>
        <taxon>Bifidobacteriales</taxon>
        <taxon>Bifidobacteriaceae</taxon>
        <taxon>Bifidobacterium</taxon>
    </lineage>
</organism>
<dbReference type="AlphaFoldDB" id="A0A366KBX4"/>
<feature type="non-terminal residue" evidence="4">
    <location>
        <position position="529"/>
    </location>
</feature>
<feature type="region of interest" description="Disordered" evidence="2">
    <location>
        <begin position="403"/>
        <end position="423"/>
    </location>
</feature>
<evidence type="ECO:0000313" key="5">
    <source>
        <dbReference type="Proteomes" id="UP000252345"/>
    </source>
</evidence>
<gene>
    <name evidence="4" type="ORF">CRD59_07465</name>
</gene>
<dbReference type="PRINTS" id="PR00633">
    <property type="entry name" value="RCCNDNSATION"/>
</dbReference>
<dbReference type="InterPro" id="IPR000408">
    <property type="entry name" value="Reg_chr_condens"/>
</dbReference>
<keyword evidence="5" id="KW-1185">Reference proteome</keyword>
<dbReference type="PROSITE" id="PS00626">
    <property type="entry name" value="RCC1_2"/>
    <property type="match status" value="1"/>
</dbReference>
<reference evidence="4 5" key="1">
    <citation type="submission" date="2017-10" db="EMBL/GenBank/DDBJ databases">
        <title>Bifidobacterium xylocopum sp. nov. and Bifidobacterium aemilianum sp. nov., from the carpenter bee (Xylocopa violacea) digestive tract.</title>
        <authorList>
            <person name="Alberoni D."/>
            <person name="Baffoni L."/>
            <person name="Di Gioia D."/>
            <person name="Gaggia F."/>
            <person name="Biavati B."/>
        </authorList>
    </citation>
    <scope>NUCLEOTIDE SEQUENCE [LARGE SCALE GENOMIC DNA]</scope>
    <source>
        <strain evidence="4 5">XV2</strain>
    </source>
</reference>
<feature type="domain" description="RCC1-like" evidence="3">
    <location>
        <begin position="1"/>
        <end position="331"/>
    </location>
</feature>
<feature type="region of interest" description="Disordered" evidence="2">
    <location>
        <begin position="470"/>
        <end position="529"/>
    </location>
</feature>
<sequence length="529" mass="56418">MALADDGHVYTWGFNSNGQLGNGNTGTDQNTPIQVSQGQLPTGNHYTTISASTYHSMALADDGHVYTWGYNGYGQLGNGNTGTDQNTPVQVSQGQLPTGNHYTTISAGEFHSTALDNTGHAYTWGKNSTGGLGNGNFGIHRNKPVRVLQGALPTGNHYTAISAGTDCSIALDNTGHAYTWGKNISGQLGNGTNGPGTDQSTPIAVNQGQLPTGNHYTAISAENLHTIALDNTGHAYTWGDNSSGQLGNGNTGTDQNTPVLVNQGELTTGNRYTAISAGGLHTIALDNIGHAYTWGRNWEGQLGNGSSDIGQNVPVRVATPRYVVVGVKFGNTSVSRHTQDPSTGAWNMHAPLHAAGRVDVTVTYRIDMGNGQGIITPGPTYTTRLHYTYATQYTVRFSLGDAAGHTSSPTPADQTVYSDDPKPITWPQDPEWEHHWFTGWAKADGSSWDFNTPVTSNMTLTAQWQAWQFTLNPTSGPDTGGNTLHITPPPNPPPRPPHNPPPPPAPPPQPHLTPLVYRAHRPPRQPPHY</sequence>
<feature type="compositionally biased region" description="Polar residues" evidence="2">
    <location>
        <begin position="470"/>
        <end position="481"/>
    </location>
</feature>
<feature type="compositionally biased region" description="Polar residues" evidence="2">
    <location>
        <begin position="405"/>
        <end position="417"/>
    </location>
</feature>
<comment type="caution">
    <text evidence="4">The sequence shown here is derived from an EMBL/GenBank/DDBJ whole genome shotgun (WGS) entry which is preliminary data.</text>
</comment>
<dbReference type="SUPFAM" id="SSF50985">
    <property type="entry name" value="RCC1/BLIP-II"/>
    <property type="match status" value="1"/>
</dbReference>
<dbReference type="InterPro" id="IPR009091">
    <property type="entry name" value="RCC1/BLIP-II"/>
</dbReference>
<dbReference type="PANTHER" id="PTHR22872">
    <property type="entry name" value="BTK-BINDING PROTEIN-RELATED"/>
    <property type="match status" value="1"/>
</dbReference>
<proteinExistence type="predicted"/>
<keyword evidence="1" id="KW-0677">Repeat</keyword>